<reference evidence="1" key="1">
    <citation type="submission" date="2019-08" db="EMBL/GenBank/DDBJ databases">
        <authorList>
            <person name="Kucharzyk K."/>
            <person name="Murdoch R.W."/>
            <person name="Higgins S."/>
            <person name="Loffler F."/>
        </authorList>
    </citation>
    <scope>NUCLEOTIDE SEQUENCE</scope>
</reference>
<organism evidence="1">
    <name type="scientific">bioreactor metagenome</name>
    <dbReference type="NCBI Taxonomy" id="1076179"/>
    <lineage>
        <taxon>unclassified sequences</taxon>
        <taxon>metagenomes</taxon>
        <taxon>ecological metagenomes</taxon>
    </lineage>
</organism>
<sequence length="147" mass="16877">MNIAQHRVEAVYQILRCICQRCRFVFCVHLGHRGSKVTLRKQFDPLCTLFDRVPDTLGNAKRNDPCHNQGKHRQYNRHRHADISHPHKVSGPTIDPNTPSIRIRQRRISQHAVGPIKLVAPDTAFAFCHFLYNRGKLCDTGVGLHLL</sequence>
<gene>
    <name evidence="1" type="ORF">SDC9_116808</name>
</gene>
<name>A0A645BWM6_9ZZZZ</name>
<protein>
    <submittedName>
        <fullName evidence="1">Uncharacterized protein</fullName>
    </submittedName>
</protein>
<evidence type="ECO:0000313" key="1">
    <source>
        <dbReference type="EMBL" id="MPM69860.1"/>
    </source>
</evidence>
<dbReference type="AlphaFoldDB" id="A0A645BWM6"/>
<dbReference type="EMBL" id="VSSQ01023125">
    <property type="protein sequence ID" value="MPM69860.1"/>
    <property type="molecule type" value="Genomic_DNA"/>
</dbReference>
<proteinExistence type="predicted"/>
<accession>A0A645BWM6</accession>
<comment type="caution">
    <text evidence="1">The sequence shown here is derived from an EMBL/GenBank/DDBJ whole genome shotgun (WGS) entry which is preliminary data.</text>
</comment>